<dbReference type="Proteomes" id="UP001206925">
    <property type="component" value="Unassembled WGS sequence"/>
</dbReference>
<protein>
    <recommendedName>
        <fullName evidence="4">Secreted protein</fullName>
    </recommendedName>
</protein>
<feature type="chain" id="PRO_5042080411" description="Secreted protein" evidence="1">
    <location>
        <begin position="17"/>
        <end position="86"/>
    </location>
</feature>
<evidence type="ECO:0000313" key="3">
    <source>
        <dbReference type="Proteomes" id="UP001206925"/>
    </source>
</evidence>
<sequence>LFSALHFSFLSFFSEAADLHRQTHVLPCVYVLIVEDRLIPHDSREESHHRGGGHPPSSPLNLCLCLIYCCLIYGDLIYGRQICVFA</sequence>
<keyword evidence="1" id="KW-0732">Signal</keyword>
<feature type="signal peptide" evidence="1">
    <location>
        <begin position="1"/>
        <end position="16"/>
    </location>
</feature>
<proteinExistence type="predicted"/>
<name>A0AAD5GM03_AMBAR</name>
<evidence type="ECO:0008006" key="4">
    <source>
        <dbReference type="Google" id="ProtNLM"/>
    </source>
</evidence>
<keyword evidence="3" id="KW-1185">Reference proteome</keyword>
<evidence type="ECO:0000256" key="1">
    <source>
        <dbReference type="SAM" id="SignalP"/>
    </source>
</evidence>
<dbReference type="EMBL" id="JAMZMK010006666">
    <property type="protein sequence ID" value="KAI7747835.1"/>
    <property type="molecule type" value="Genomic_DNA"/>
</dbReference>
<accession>A0AAD5GM03</accession>
<dbReference type="AlphaFoldDB" id="A0AAD5GM03"/>
<comment type="caution">
    <text evidence="2">The sequence shown here is derived from an EMBL/GenBank/DDBJ whole genome shotgun (WGS) entry which is preliminary data.</text>
</comment>
<organism evidence="2 3">
    <name type="scientific">Ambrosia artemisiifolia</name>
    <name type="common">Common ragweed</name>
    <dbReference type="NCBI Taxonomy" id="4212"/>
    <lineage>
        <taxon>Eukaryota</taxon>
        <taxon>Viridiplantae</taxon>
        <taxon>Streptophyta</taxon>
        <taxon>Embryophyta</taxon>
        <taxon>Tracheophyta</taxon>
        <taxon>Spermatophyta</taxon>
        <taxon>Magnoliopsida</taxon>
        <taxon>eudicotyledons</taxon>
        <taxon>Gunneridae</taxon>
        <taxon>Pentapetalae</taxon>
        <taxon>asterids</taxon>
        <taxon>campanulids</taxon>
        <taxon>Asterales</taxon>
        <taxon>Asteraceae</taxon>
        <taxon>Asteroideae</taxon>
        <taxon>Heliantheae alliance</taxon>
        <taxon>Heliantheae</taxon>
        <taxon>Ambrosia</taxon>
    </lineage>
</organism>
<feature type="non-terminal residue" evidence="2">
    <location>
        <position position="1"/>
    </location>
</feature>
<evidence type="ECO:0000313" key="2">
    <source>
        <dbReference type="EMBL" id="KAI7747835.1"/>
    </source>
</evidence>
<reference evidence="2" key="1">
    <citation type="submission" date="2022-06" db="EMBL/GenBank/DDBJ databases">
        <title>Uncovering the hologenomic basis of an extraordinary plant invasion.</title>
        <authorList>
            <person name="Bieker V.C."/>
            <person name="Martin M.D."/>
            <person name="Gilbert T."/>
            <person name="Hodgins K."/>
            <person name="Battlay P."/>
            <person name="Petersen B."/>
            <person name="Wilson J."/>
        </authorList>
    </citation>
    <scope>NUCLEOTIDE SEQUENCE</scope>
    <source>
        <strain evidence="2">AA19_3_7</strain>
        <tissue evidence="2">Leaf</tissue>
    </source>
</reference>
<gene>
    <name evidence="2" type="ORF">M8C21_005894</name>
</gene>